<reference evidence="2" key="1">
    <citation type="journal article" date="2023" name="Mol. Biol. Evol.">
        <title>Third-Generation Sequencing Reveals the Adaptive Role of the Epigenome in Three Deep-Sea Polychaetes.</title>
        <authorList>
            <person name="Perez M."/>
            <person name="Aroh O."/>
            <person name="Sun Y."/>
            <person name="Lan Y."/>
            <person name="Juniper S.K."/>
            <person name="Young C.R."/>
            <person name="Angers B."/>
            <person name="Qian P.Y."/>
        </authorList>
    </citation>
    <scope>NUCLEOTIDE SEQUENCE</scope>
    <source>
        <strain evidence="2">P08H-3</strain>
    </source>
</reference>
<dbReference type="InterPro" id="IPR002350">
    <property type="entry name" value="Kazal_dom"/>
</dbReference>
<comment type="caution">
    <text evidence="2">The sequence shown here is derived from an EMBL/GenBank/DDBJ whole genome shotgun (WGS) entry which is preliminary data.</text>
</comment>
<evidence type="ECO:0000259" key="1">
    <source>
        <dbReference type="PROSITE" id="PS51465"/>
    </source>
</evidence>
<accession>A0AAD9JCY8</accession>
<dbReference type="SMART" id="SM00280">
    <property type="entry name" value="KAZAL"/>
    <property type="match status" value="1"/>
</dbReference>
<feature type="domain" description="Kazal-like" evidence="1">
    <location>
        <begin position="65"/>
        <end position="120"/>
    </location>
</feature>
<dbReference type="CDD" id="cd00104">
    <property type="entry name" value="KAZAL_FS"/>
    <property type="match status" value="1"/>
</dbReference>
<dbReference type="PROSITE" id="PS51465">
    <property type="entry name" value="KAZAL_2"/>
    <property type="match status" value="1"/>
</dbReference>
<evidence type="ECO:0000313" key="2">
    <source>
        <dbReference type="EMBL" id="KAK2150859.1"/>
    </source>
</evidence>
<dbReference type="Gene3D" id="3.30.60.30">
    <property type="match status" value="1"/>
</dbReference>
<keyword evidence="3" id="KW-1185">Reference proteome</keyword>
<dbReference type="InterPro" id="IPR036058">
    <property type="entry name" value="Kazal_dom_sf"/>
</dbReference>
<organism evidence="2 3">
    <name type="scientific">Paralvinella palmiformis</name>
    <dbReference type="NCBI Taxonomy" id="53620"/>
    <lineage>
        <taxon>Eukaryota</taxon>
        <taxon>Metazoa</taxon>
        <taxon>Spiralia</taxon>
        <taxon>Lophotrochozoa</taxon>
        <taxon>Annelida</taxon>
        <taxon>Polychaeta</taxon>
        <taxon>Sedentaria</taxon>
        <taxon>Canalipalpata</taxon>
        <taxon>Terebellida</taxon>
        <taxon>Terebelliformia</taxon>
        <taxon>Alvinellidae</taxon>
        <taxon>Paralvinella</taxon>
    </lineage>
</organism>
<protein>
    <recommendedName>
        <fullName evidence="1">Kazal-like domain-containing protein</fullName>
    </recommendedName>
</protein>
<proteinExistence type="predicted"/>
<dbReference type="SUPFAM" id="SSF100895">
    <property type="entry name" value="Kazal-type serine protease inhibitors"/>
    <property type="match status" value="1"/>
</dbReference>
<dbReference type="EMBL" id="JAODUP010000385">
    <property type="protein sequence ID" value="KAK2150859.1"/>
    <property type="molecule type" value="Genomic_DNA"/>
</dbReference>
<evidence type="ECO:0000313" key="3">
    <source>
        <dbReference type="Proteomes" id="UP001208570"/>
    </source>
</evidence>
<sequence>MFTCGVFRRLFTNRFDQRQLVFVTFYGEIKRNSSILCSEVRHAASLVLGGGDPTPRANRQTTTQTTNSSLCWSETVCKNSKEKPVCGTDGQTYISKCELKKARRCEGHKVRIRSLGRCSSSARGKSDKD</sequence>
<dbReference type="AlphaFoldDB" id="A0AAD9JCY8"/>
<dbReference type="Proteomes" id="UP001208570">
    <property type="component" value="Unassembled WGS sequence"/>
</dbReference>
<name>A0AAD9JCY8_9ANNE</name>
<gene>
    <name evidence="2" type="ORF">LSH36_385g02042</name>
</gene>
<dbReference type="Pfam" id="PF07648">
    <property type="entry name" value="Kazal_2"/>
    <property type="match status" value="1"/>
</dbReference>